<feature type="transmembrane region" description="Helical" evidence="2">
    <location>
        <begin position="21"/>
        <end position="39"/>
    </location>
</feature>
<keyword evidence="2" id="KW-1133">Transmembrane helix</keyword>
<dbReference type="GeneID" id="17043278"/>
<dbReference type="PANTHER" id="PTHR36970:SF1">
    <property type="entry name" value="BESTROPHIN HOMOLOG"/>
    <property type="match status" value="1"/>
</dbReference>
<reference evidence="3 4" key="1">
    <citation type="journal article" date="2012" name="Genome Biol.">
        <title>The genome of the polar eukaryotic microalga coccomyxa subellipsoidea reveals traits of cold adaptation.</title>
        <authorList>
            <person name="Blanc G."/>
            <person name="Agarkova I."/>
            <person name="Grimwood J."/>
            <person name="Kuo A."/>
            <person name="Brueggeman A."/>
            <person name="Dunigan D."/>
            <person name="Gurnon J."/>
            <person name="Ladunga I."/>
            <person name="Lindquist E."/>
            <person name="Lucas S."/>
            <person name="Pangilinan J."/>
            <person name="Proschold T."/>
            <person name="Salamov A."/>
            <person name="Schmutz J."/>
            <person name="Weeks D."/>
            <person name="Yamada T."/>
            <person name="Claverie J.M."/>
            <person name="Grigoriev I."/>
            <person name="Van Etten J."/>
            <person name="Lomsadze A."/>
            <person name="Borodovsky M."/>
        </authorList>
    </citation>
    <scope>NUCLEOTIDE SEQUENCE [LARGE SCALE GENOMIC DNA]</scope>
    <source>
        <strain evidence="3 4">C-169</strain>
    </source>
</reference>
<feature type="transmembrane region" description="Helical" evidence="2">
    <location>
        <begin position="51"/>
        <end position="68"/>
    </location>
</feature>
<proteinExistence type="predicted"/>
<evidence type="ECO:0000256" key="2">
    <source>
        <dbReference type="SAM" id="Phobius"/>
    </source>
</evidence>
<dbReference type="EMBL" id="AGSI01000004">
    <property type="protein sequence ID" value="EIE25276.1"/>
    <property type="molecule type" value="Genomic_DNA"/>
</dbReference>
<accession>I0Z3Q7</accession>
<dbReference type="OrthoDB" id="536576at2759"/>
<feature type="region of interest" description="Disordered" evidence="1">
    <location>
        <begin position="330"/>
        <end position="351"/>
    </location>
</feature>
<feature type="transmembrane region" description="Helical" evidence="2">
    <location>
        <begin position="212"/>
        <end position="231"/>
    </location>
</feature>
<keyword evidence="2" id="KW-0472">Membrane</keyword>
<dbReference type="AlphaFoldDB" id="I0Z3Q7"/>
<gene>
    <name evidence="3" type="ORF">COCSUDRAFT_46658</name>
</gene>
<dbReference type="STRING" id="574566.I0Z3Q7"/>
<evidence type="ECO:0000313" key="4">
    <source>
        <dbReference type="Proteomes" id="UP000007264"/>
    </source>
</evidence>
<dbReference type="KEGG" id="csl:COCSUDRAFT_46658"/>
<dbReference type="Proteomes" id="UP000007264">
    <property type="component" value="Unassembled WGS sequence"/>
</dbReference>
<organism evidence="3 4">
    <name type="scientific">Coccomyxa subellipsoidea (strain C-169)</name>
    <name type="common">Green microalga</name>
    <dbReference type="NCBI Taxonomy" id="574566"/>
    <lineage>
        <taxon>Eukaryota</taxon>
        <taxon>Viridiplantae</taxon>
        <taxon>Chlorophyta</taxon>
        <taxon>core chlorophytes</taxon>
        <taxon>Trebouxiophyceae</taxon>
        <taxon>Trebouxiophyceae incertae sedis</taxon>
        <taxon>Coccomyxaceae</taxon>
        <taxon>Coccomyxa</taxon>
        <taxon>Coccomyxa subellipsoidea</taxon>
    </lineage>
</organism>
<name>I0Z3Q7_COCSC</name>
<evidence type="ECO:0000313" key="3">
    <source>
        <dbReference type="EMBL" id="EIE25276.1"/>
    </source>
</evidence>
<dbReference type="RefSeq" id="XP_005649820.1">
    <property type="nucleotide sequence ID" value="XM_005649763.1"/>
</dbReference>
<dbReference type="eggNOG" id="ENOG502S25I">
    <property type="taxonomic scope" value="Eukaryota"/>
</dbReference>
<protein>
    <submittedName>
        <fullName evidence="3">Uncharacterized protein</fullName>
    </submittedName>
</protein>
<dbReference type="PANTHER" id="PTHR36970">
    <property type="entry name" value="UNNAMED PRODUCT"/>
    <property type="match status" value="1"/>
</dbReference>
<keyword evidence="2" id="KW-0812">Transmembrane</keyword>
<sequence>MDQQLSAAPLQPHAPAPQGWLSLWVTLITIVSVLFFNYINGGRVQALDWTVAAFVVLLPLVSTLWWAFERRERALSELAQVKTLLQHIALAHRDWLPTGVLPATHLQQTQALLHTLTDGMRAYFLPPRFYSTEFPYAGLKLKMMRIAQERAKQMRRITTCFHRLARSSEVLRTAGLGDAHLTKLAEWNFQLQVSFERMANTKEYRTPQGIRALSRCYVSLLIPIFFGPYYASLNAGVGTAFAVIFAIVMNLGTVGVLQAAIALEDPFDNQGLDGIYVDESLYEAEQAIYFTDDETDFLAHNKSDSMGNPLHGNSMKEDLKLQLSKDGNTTVGDSVNELPHSTADVEAPPHH</sequence>
<comment type="caution">
    <text evidence="3">The sequence shown here is derived from an EMBL/GenBank/DDBJ whole genome shotgun (WGS) entry which is preliminary data.</text>
</comment>
<feature type="transmembrane region" description="Helical" evidence="2">
    <location>
        <begin position="237"/>
        <end position="263"/>
    </location>
</feature>
<evidence type="ECO:0000256" key="1">
    <source>
        <dbReference type="SAM" id="MobiDB-lite"/>
    </source>
</evidence>
<keyword evidence="4" id="KW-1185">Reference proteome</keyword>